<reference evidence="2 3" key="1">
    <citation type="submission" date="2017-03" db="EMBL/GenBank/DDBJ databases">
        <title>Genome of the blue death feigning beetle - Asbolus verrucosus.</title>
        <authorList>
            <person name="Rider S.D."/>
        </authorList>
    </citation>
    <scope>NUCLEOTIDE SEQUENCE [LARGE SCALE GENOMIC DNA]</scope>
    <source>
        <strain evidence="2">Butters</strain>
        <tissue evidence="2">Head and leg muscle</tissue>
    </source>
</reference>
<evidence type="ECO:0000313" key="3">
    <source>
        <dbReference type="Proteomes" id="UP000292052"/>
    </source>
</evidence>
<accession>A0A482VWA5</accession>
<protein>
    <submittedName>
        <fullName evidence="2">Uncharacterized protein</fullName>
    </submittedName>
</protein>
<dbReference type="AlphaFoldDB" id="A0A482VWA5"/>
<sequence length="119" mass="13806">MEKGLILCKLALKNFGNVFLLTLLPFLIKTLIFLETGNIDKKKSTGGPKKRTPEVVEEVRGLLEATPSKSIRVDMFRYKIQGEWFLHNMNDDILDVIFFIDEACFHLEGYVNLRNMRTR</sequence>
<keyword evidence="1" id="KW-0812">Transmembrane</keyword>
<evidence type="ECO:0000256" key="1">
    <source>
        <dbReference type="SAM" id="Phobius"/>
    </source>
</evidence>
<keyword evidence="1" id="KW-1133">Transmembrane helix</keyword>
<organism evidence="2 3">
    <name type="scientific">Asbolus verrucosus</name>
    <name type="common">Desert ironclad beetle</name>
    <dbReference type="NCBI Taxonomy" id="1661398"/>
    <lineage>
        <taxon>Eukaryota</taxon>
        <taxon>Metazoa</taxon>
        <taxon>Ecdysozoa</taxon>
        <taxon>Arthropoda</taxon>
        <taxon>Hexapoda</taxon>
        <taxon>Insecta</taxon>
        <taxon>Pterygota</taxon>
        <taxon>Neoptera</taxon>
        <taxon>Endopterygota</taxon>
        <taxon>Coleoptera</taxon>
        <taxon>Polyphaga</taxon>
        <taxon>Cucujiformia</taxon>
        <taxon>Tenebrionidae</taxon>
        <taxon>Pimeliinae</taxon>
        <taxon>Asbolus</taxon>
    </lineage>
</organism>
<keyword evidence="1" id="KW-0472">Membrane</keyword>
<dbReference type="EMBL" id="QDEB01055992">
    <property type="protein sequence ID" value="RZC37060.1"/>
    <property type="molecule type" value="Genomic_DNA"/>
</dbReference>
<proteinExistence type="predicted"/>
<evidence type="ECO:0000313" key="2">
    <source>
        <dbReference type="EMBL" id="RZC37060.1"/>
    </source>
</evidence>
<comment type="caution">
    <text evidence="2">The sequence shown here is derived from an EMBL/GenBank/DDBJ whole genome shotgun (WGS) entry which is preliminary data.</text>
</comment>
<dbReference type="Proteomes" id="UP000292052">
    <property type="component" value="Unassembled WGS sequence"/>
</dbReference>
<name>A0A482VWA5_ASBVE</name>
<gene>
    <name evidence="2" type="ORF">BDFB_007959</name>
</gene>
<dbReference type="OrthoDB" id="8195099at2759"/>
<feature type="transmembrane region" description="Helical" evidence="1">
    <location>
        <begin position="15"/>
        <end position="34"/>
    </location>
</feature>
<keyword evidence="3" id="KW-1185">Reference proteome</keyword>